<dbReference type="EMBL" id="CAJOBC010085012">
    <property type="protein sequence ID" value="CAF4325538.1"/>
    <property type="molecule type" value="Genomic_DNA"/>
</dbReference>
<name>A0A815PRN9_9BILA</name>
<sequence>MYSREKCKNPTDGLTRGESAALSLREKYWTKPLFMSAFKKLLSVQDRVRRSVNVALGANYRLRDIVLKSVATRLTQAQVQNEYISPVSATQVTNLLKYHRSLTRPSMYSVDDFRQWCLQRAAIPPIQSLQDVFLPIYEIISCDNLFVFFTRQLISLGALSRLLQVDATFKLN</sequence>
<evidence type="ECO:0000313" key="2">
    <source>
        <dbReference type="EMBL" id="CAF4325538.1"/>
    </source>
</evidence>
<protein>
    <submittedName>
        <fullName evidence="1">Uncharacterized protein</fullName>
    </submittedName>
</protein>
<comment type="caution">
    <text evidence="1">The sequence shown here is derived from an EMBL/GenBank/DDBJ whole genome shotgun (WGS) entry which is preliminary data.</text>
</comment>
<evidence type="ECO:0000313" key="1">
    <source>
        <dbReference type="EMBL" id="CAF1452597.1"/>
    </source>
</evidence>
<organism evidence="1 3">
    <name type="scientific">Didymodactylos carnosus</name>
    <dbReference type="NCBI Taxonomy" id="1234261"/>
    <lineage>
        <taxon>Eukaryota</taxon>
        <taxon>Metazoa</taxon>
        <taxon>Spiralia</taxon>
        <taxon>Gnathifera</taxon>
        <taxon>Rotifera</taxon>
        <taxon>Eurotatoria</taxon>
        <taxon>Bdelloidea</taxon>
        <taxon>Philodinida</taxon>
        <taxon>Philodinidae</taxon>
        <taxon>Didymodactylos</taxon>
    </lineage>
</organism>
<accession>A0A815PRN9</accession>
<evidence type="ECO:0000313" key="3">
    <source>
        <dbReference type="Proteomes" id="UP000663829"/>
    </source>
</evidence>
<dbReference type="Proteomes" id="UP000663829">
    <property type="component" value="Unassembled WGS sequence"/>
</dbReference>
<proteinExistence type="predicted"/>
<gene>
    <name evidence="1" type="ORF">GPM918_LOCUS34791</name>
    <name evidence="2" type="ORF">SRO942_LOCUS35502</name>
</gene>
<dbReference type="EMBL" id="CAJNOQ010019561">
    <property type="protein sequence ID" value="CAF1452597.1"/>
    <property type="molecule type" value="Genomic_DNA"/>
</dbReference>
<dbReference type="Proteomes" id="UP000681722">
    <property type="component" value="Unassembled WGS sequence"/>
</dbReference>
<keyword evidence="3" id="KW-1185">Reference proteome</keyword>
<reference evidence="1" key="1">
    <citation type="submission" date="2021-02" db="EMBL/GenBank/DDBJ databases">
        <authorList>
            <person name="Nowell W R."/>
        </authorList>
    </citation>
    <scope>NUCLEOTIDE SEQUENCE</scope>
</reference>
<dbReference type="AlphaFoldDB" id="A0A815PRN9"/>